<dbReference type="KEGG" id="prn:BW723_10640"/>
<keyword evidence="1" id="KW-0472">Membrane</keyword>
<evidence type="ECO:0000256" key="1">
    <source>
        <dbReference type="SAM" id="Phobius"/>
    </source>
</evidence>
<dbReference type="Proteomes" id="UP000092612">
    <property type="component" value="Unassembled WGS sequence"/>
</dbReference>
<keyword evidence="1" id="KW-0812">Transmembrane</keyword>
<sequence length="72" mass="8321">MKRDYKKHFIILLICALGMYVSGKNLITIESIRTLLDGLNAMTFFTCFFPFVINALILVRKSLRMLIKIATH</sequence>
<comment type="caution">
    <text evidence="2">The sequence shown here is derived from an EMBL/GenBank/DDBJ whole genome shotgun (WGS) entry which is preliminary data.</text>
</comment>
<dbReference type="EMBL" id="LSFL01000042">
    <property type="protein sequence ID" value="OBY61768.1"/>
    <property type="molecule type" value="Genomic_DNA"/>
</dbReference>
<evidence type="ECO:0000313" key="2">
    <source>
        <dbReference type="EMBL" id="OBY61768.1"/>
    </source>
</evidence>
<feature type="transmembrane region" description="Helical" evidence="1">
    <location>
        <begin position="39"/>
        <end position="59"/>
    </location>
</feature>
<accession>A0A1B8TQM0</accession>
<evidence type="ECO:0000313" key="3">
    <source>
        <dbReference type="Proteomes" id="UP000092612"/>
    </source>
</evidence>
<gene>
    <name evidence="2" type="ORF">LPB301_17115</name>
</gene>
<keyword evidence="1" id="KW-1133">Transmembrane helix</keyword>
<dbReference type="RefSeq" id="WP_068365122.1">
    <property type="nucleotide sequence ID" value="NZ_CP019337.1"/>
</dbReference>
<dbReference type="OrthoDB" id="1204591at2"/>
<organism evidence="2 3">
    <name type="scientific">Polaribacter reichenbachii</name>
    <dbReference type="NCBI Taxonomy" id="996801"/>
    <lineage>
        <taxon>Bacteria</taxon>
        <taxon>Pseudomonadati</taxon>
        <taxon>Bacteroidota</taxon>
        <taxon>Flavobacteriia</taxon>
        <taxon>Flavobacteriales</taxon>
        <taxon>Flavobacteriaceae</taxon>
    </lineage>
</organism>
<keyword evidence="3" id="KW-1185">Reference proteome</keyword>
<dbReference type="AlphaFoldDB" id="A0A1B8TQM0"/>
<name>A0A1B8TQM0_9FLAO</name>
<proteinExistence type="predicted"/>
<protein>
    <submittedName>
        <fullName evidence="2">Uncharacterized protein</fullName>
    </submittedName>
</protein>
<reference evidence="3" key="1">
    <citation type="submission" date="2016-02" db="EMBL/GenBank/DDBJ databases">
        <title>Paenibacillus sp. LPB0068, isolated from Crassostrea gigas.</title>
        <authorList>
            <person name="Shin S.-K."/>
            <person name="Yi H."/>
        </authorList>
    </citation>
    <scope>NUCLEOTIDE SEQUENCE [LARGE SCALE GENOMIC DNA]</scope>
    <source>
        <strain evidence="3">KCTC 23969</strain>
    </source>
</reference>